<evidence type="ECO:0000256" key="1">
    <source>
        <dbReference type="SAM" id="MobiDB-lite"/>
    </source>
</evidence>
<feature type="compositionally biased region" description="Polar residues" evidence="1">
    <location>
        <begin position="32"/>
        <end position="41"/>
    </location>
</feature>
<dbReference type="OrthoDB" id="2553927at2759"/>
<evidence type="ECO:0000313" key="2">
    <source>
        <dbReference type="EMBL" id="CCF51379.1"/>
    </source>
</evidence>
<reference evidence="2 3" key="1">
    <citation type="journal article" date="2012" name="Plant Cell">
        <title>Genome comparison of barley and maize smut fungi reveals targeted loss of RNA silencing components and species-specific presence of transposable elements.</title>
        <authorList>
            <person name="Laurie J.D."/>
            <person name="Ali S."/>
            <person name="Linning R."/>
            <person name="Mannhaupt G."/>
            <person name="Wong P."/>
            <person name="Gueldener U."/>
            <person name="Muensterkoetter M."/>
            <person name="Moore R."/>
            <person name="Kahmann R."/>
            <person name="Bakkeren G."/>
            <person name="Schirawski J."/>
        </authorList>
    </citation>
    <scope>NUCLEOTIDE SEQUENCE [LARGE SCALE GENOMIC DNA]</scope>
    <source>
        <strain evidence="3">Uh4875-4</strain>
    </source>
</reference>
<feature type="compositionally biased region" description="Basic residues" evidence="1">
    <location>
        <begin position="64"/>
        <end position="73"/>
    </location>
</feature>
<dbReference type="Proteomes" id="UP000006174">
    <property type="component" value="Unassembled WGS sequence"/>
</dbReference>
<proteinExistence type="predicted"/>
<evidence type="ECO:0000313" key="3">
    <source>
        <dbReference type="Proteomes" id="UP000006174"/>
    </source>
</evidence>
<dbReference type="eggNOG" id="ENOG502R2T6">
    <property type="taxonomic scope" value="Eukaryota"/>
</dbReference>
<protein>
    <submittedName>
        <fullName evidence="2">Uncharacterized protein</fullName>
    </submittedName>
</protein>
<feature type="region of interest" description="Disordered" evidence="1">
    <location>
        <begin position="1"/>
        <end position="74"/>
    </location>
</feature>
<sequence length="339" mass="36351">MSTSESTPRRKGSASPSPPPSVASSSSSSSSCFHTAASNNLHTEEASDSSAGSSSECRDSPPLTRKRASRTTKRVLSEGDIISLAPAKRNCNAITCALGIRSTAISSSISDLNGQACNTPSSPIAAWRKARQLRQRGRRTPLATPTGTQTEQRVDILPELRLLSATRTAPIGSLSLTNPQADAFRAKSRQVDMYDEKSIVGAPERQRFWPIVDQQLDYTAARMLQFSSGSPCQLCHVWSGSTLVRVGSSGWDASSLIAEPLGRLHTTATVGGRGLASAYAKRRTETEAQRTARVPLSARDTLGAMIDFTRGQAAQSRQYLQSSRSQPSSQLIQQVESAR</sequence>
<name>I2FWT6_USTHO</name>
<organism evidence="2 3">
    <name type="scientific">Ustilago hordei</name>
    <name type="common">Barley covered smut fungus</name>
    <dbReference type="NCBI Taxonomy" id="120017"/>
    <lineage>
        <taxon>Eukaryota</taxon>
        <taxon>Fungi</taxon>
        <taxon>Dikarya</taxon>
        <taxon>Basidiomycota</taxon>
        <taxon>Ustilaginomycotina</taxon>
        <taxon>Ustilaginomycetes</taxon>
        <taxon>Ustilaginales</taxon>
        <taxon>Ustilaginaceae</taxon>
        <taxon>Ustilago</taxon>
    </lineage>
</organism>
<dbReference type="HOGENOM" id="CLU_819385_0_0_1"/>
<accession>I2FWT6</accession>
<comment type="caution">
    <text evidence="2">The sequence shown here is derived from an EMBL/GenBank/DDBJ whole genome shotgun (WGS) entry which is preliminary data.</text>
</comment>
<dbReference type="OMA" id="RNCNAIT"/>
<gene>
    <name evidence="2" type="ORF">UHOR_05327</name>
</gene>
<dbReference type="EMBL" id="CAGI01000163">
    <property type="protein sequence ID" value="CCF51379.1"/>
    <property type="molecule type" value="Genomic_DNA"/>
</dbReference>
<dbReference type="AlphaFoldDB" id="I2FWT6"/>
<feature type="compositionally biased region" description="Low complexity" evidence="1">
    <location>
        <begin position="22"/>
        <end position="31"/>
    </location>
</feature>
<feature type="region of interest" description="Disordered" evidence="1">
    <location>
        <begin position="317"/>
        <end position="339"/>
    </location>
</feature>
<keyword evidence="3" id="KW-1185">Reference proteome</keyword>